<sequence>MDHKESLIDAIVRDETRANLDGAPEVETVADELFRQRLCDALGPMNAGNLWKQFGDRHAIDKVFRVGDTVCVVGIPEVRGVVTRLYDNWAVRVMGIPGYTTFTVEAIEHAPDDDGVTRYHTESGEVFAECGTSTEPCEIGDTTDADSSTPEADGGWNERVVMCLEDFIHLVGTQRRLIDSLWVSCLAVTVMAVASLIVNVYLVMGGVK</sequence>
<organism evidence="2">
    <name type="scientific">uncultured Caudovirales phage</name>
    <dbReference type="NCBI Taxonomy" id="2100421"/>
    <lineage>
        <taxon>Viruses</taxon>
        <taxon>Duplodnaviria</taxon>
        <taxon>Heunggongvirae</taxon>
        <taxon>Uroviricota</taxon>
        <taxon>Caudoviricetes</taxon>
        <taxon>Peduoviridae</taxon>
        <taxon>Maltschvirus</taxon>
        <taxon>Maltschvirus maltsch</taxon>
    </lineage>
</organism>
<dbReference type="EMBL" id="LR797178">
    <property type="protein sequence ID" value="CAB4191784.1"/>
    <property type="molecule type" value="Genomic_DNA"/>
</dbReference>
<keyword evidence="1" id="KW-0812">Transmembrane</keyword>
<evidence type="ECO:0000256" key="1">
    <source>
        <dbReference type="SAM" id="Phobius"/>
    </source>
</evidence>
<keyword evidence="1" id="KW-1133">Transmembrane helix</keyword>
<keyword evidence="1" id="KW-0472">Membrane</keyword>
<gene>
    <name evidence="2" type="ORF">UFOVP1229_138</name>
</gene>
<name>A0A6J5RJ30_9CAUD</name>
<accession>A0A6J5RJ30</accession>
<feature type="transmembrane region" description="Helical" evidence="1">
    <location>
        <begin position="181"/>
        <end position="204"/>
    </location>
</feature>
<proteinExistence type="predicted"/>
<protein>
    <submittedName>
        <fullName evidence="2">Uncharacterized protein</fullName>
    </submittedName>
</protein>
<reference evidence="2" key="1">
    <citation type="submission" date="2020-05" db="EMBL/GenBank/DDBJ databases">
        <authorList>
            <person name="Chiriac C."/>
            <person name="Salcher M."/>
            <person name="Ghai R."/>
            <person name="Kavagutti S V."/>
        </authorList>
    </citation>
    <scope>NUCLEOTIDE SEQUENCE</scope>
</reference>
<evidence type="ECO:0000313" key="2">
    <source>
        <dbReference type="EMBL" id="CAB4191784.1"/>
    </source>
</evidence>